<sequence>MVDERGAESVDAVFANAVRDARLAAGMSQDDLGTRMARRGFDFHQTTIAKIERGARRVTVGEAAELADIVGIPLAAVLERDPASMPAKRAQLEAKTRAVIIDLVALEDRARDARVRLDELLQLAVEFDELAGEDLVEWRGERMTAGTFLRDLLSVLDVDALSDWDRFTRSAGGAAMLHHFGLDRPAAL</sequence>
<reference evidence="3" key="1">
    <citation type="journal article" date="2019" name="Int. J. Syst. Evol. Microbiol.">
        <title>The Global Catalogue of Microorganisms (GCM) 10K type strain sequencing project: providing services to taxonomists for standard genome sequencing and annotation.</title>
        <authorList>
            <consortium name="The Broad Institute Genomics Platform"/>
            <consortium name="The Broad Institute Genome Sequencing Center for Infectious Disease"/>
            <person name="Wu L."/>
            <person name="Ma J."/>
        </authorList>
    </citation>
    <scope>NUCLEOTIDE SEQUENCE [LARGE SCALE GENOMIC DNA]</scope>
    <source>
        <strain evidence="3">JCM 14319</strain>
    </source>
</reference>
<organism evidence="2 3">
    <name type="scientific">Agromyces humatus</name>
    <dbReference type="NCBI Taxonomy" id="279573"/>
    <lineage>
        <taxon>Bacteria</taxon>
        <taxon>Bacillati</taxon>
        <taxon>Actinomycetota</taxon>
        <taxon>Actinomycetes</taxon>
        <taxon>Micrococcales</taxon>
        <taxon>Microbacteriaceae</taxon>
        <taxon>Agromyces</taxon>
    </lineage>
</organism>
<dbReference type="SUPFAM" id="SSF47413">
    <property type="entry name" value="lambda repressor-like DNA-binding domains"/>
    <property type="match status" value="1"/>
</dbReference>
<gene>
    <name evidence="2" type="ORF">GCM10009747_31630</name>
</gene>
<accession>A0ABP4X1Y7</accession>
<dbReference type="CDD" id="cd00093">
    <property type="entry name" value="HTH_XRE"/>
    <property type="match status" value="1"/>
</dbReference>
<protein>
    <recommendedName>
        <fullName evidence="1">HTH cro/C1-type domain-containing protein</fullName>
    </recommendedName>
</protein>
<dbReference type="EMBL" id="BAAANH010000007">
    <property type="protein sequence ID" value="GAA1768434.1"/>
    <property type="molecule type" value="Genomic_DNA"/>
</dbReference>
<evidence type="ECO:0000259" key="1">
    <source>
        <dbReference type="PROSITE" id="PS50943"/>
    </source>
</evidence>
<dbReference type="InterPro" id="IPR010982">
    <property type="entry name" value="Lambda_DNA-bd_dom_sf"/>
</dbReference>
<dbReference type="Pfam" id="PF13560">
    <property type="entry name" value="HTH_31"/>
    <property type="match status" value="1"/>
</dbReference>
<evidence type="ECO:0000313" key="3">
    <source>
        <dbReference type="Proteomes" id="UP001500506"/>
    </source>
</evidence>
<dbReference type="RefSeq" id="WP_232499275.1">
    <property type="nucleotide sequence ID" value="NZ_BAAANH010000007.1"/>
</dbReference>
<dbReference type="Proteomes" id="UP001500506">
    <property type="component" value="Unassembled WGS sequence"/>
</dbReference>
<proteinExistence type="predicted"/>
<dbReference type="InterPro" id="IPR001387">
    <property type="entry name" value="Cro/C1-type_HTH"/>
</dbReference>
<dbReference type="Gene3D" id="1.10.260.40">
    <property type="entry name" value="lambda repressor-like DNA-binding domains"/>
    <property type="match status" value="1"/>
</dbReference>
<comment type="caution">
    <text evidence="2">The sequence shown here is derived from an EMBL/GenBank/DDBJ whole genome shotgun (WGS) entry which is preliminary data.</text>
</comment>
<keyword evidence="3" id="KW-1185">Reference proteome</keyword>
<name>A0ABP4X1Y7_9MICO</name>
<dbReference type="SMART" id="SM00530">
    <property type="entry name" value="HTH_XRE"/>
    <property type="match status" value="1"/>
</dbReference>
<dbReference type="PROSITE" id="PS50943">
    <property type="entry name" value="HTH_CROC1"/>
    <property type="match status" value="1"/>
</dbReference>
<feature type="domain" description="HTH cro/C1-type" evidence="1">
    <location>
        <begin position="18"/>
        <end position="77"/>
    </location>
</feature>
<evidence type="ECO:0000313" key="2">
    <source>
        <dbReference type="EMBL" id="GAA1768434.1"/>
    </source>
</evidence>